<organism evidence="2 3">
    <name type="scientific">Gluconobacter vitians</name>
    <dbReference type="NCBI Taxonomy" id="2728102"/>
    <lineage>
        <taxon>Bacteria</taxon>
        <taxon>Pseudomonadati</taxon>
        <taxon>Pseudomonadota</taxon>
        <taxon>Alphaproteobacteria</taxon>
        <taxon>Acetobacterales</taxon>
        <taxon>Acetobacteraceae</taxon>
        <taxon>Gluconobacter</taxon>
    </lineage>
</organism>
<sequence>MTKRFTIALLSVSLFMTCSSAYAAPPWARGVHDHHDKGHGYGHMKHWRRGDYYSGPREQRWMVSDWRGRRGLWAPPVGYYWIQSGEQYLLMAAATSLIAGVVAATVGSEAPTYPTAPGYASPY</sequence>
<dbReference type="RefSeq" id="WP_194260858.1">
    <property type="nucleotide sequence ID" value="NZ_JABCQG010000035.1"/>
</dbReference>
<proteinExistence type="predicted"/>
<keyword evidence="3" id="KW-1185">Reference proteome</keyword>
<reference evidence="2" key="2">
    <citation type="submission" date="2020-11" db="EMBL/GenBank/DDBJ databases">
        <title>Description of novel Gluconobacter species.</title>
        <authorList>
            <person name="Cleenwerck I."/>
            <person name="Cnockaert M."/>
            <person name="Borremans W."/>
            <person name="Wieme A.D."/>
            <person name="De Vuyst L."/>
            <person name="Vandamme P."/>
        </authorList>
    </citation>
    <scope>NUCLEOTIDE SEQUENCE</scope>
    <source>
        <strain evidence="2">LMG 31484</strain>
    </source>
</reference>
<name>A0ABR9Y8U6_9PROT</name>
<protein>
    <recommendedName>
        <fullName evidence="4">Integral membrane protein</fullName>
    </recommendedName>
</protein>
<gene>
    <name evidence="2" type="ORF">HKD24_14310</name>
</gene>
<evidence type="ECO:0000313" key="2">
    <source>
        <dbReference type="EMBL" id="MBF0860355.1"/>
    </source>
</evidence>
<dbReference type="Gene3D" id="3.10.450.160">
    <property type="entry name" value="inner membrane protein cigr"/>
    <property type="match status" value="1"/>
</dbReference>
<accession>A0ABR9Y8U6</accession>
<reference evidence="2" key="1">
    <citation type="submission" date="2020-04" db="EMBL/GenBank/DDBJ databases">
        <authorList>
            <person name="Sombolestani A."/>
        </authorList>
    </citation>
    <scope>NUCLEOTIDE SEQUENCE</scope>
    <source>
        <strain evidence="2">LMG 31484</strain>
    </source>
</reference>
<dbReference type="Pfam" id="PF11776">
    <property type="entry name" value="RcnB"/>
    <property type="match status" value="1"/>
</dbReference>
<comment type="caution">
    <text evidence="2">The sequence shown here is derived from an EMBL/GenBank/DDBJ whole genome shotgun (WGS) entry which is preliminary data.</text>
</comment>
<feature type="chain" id="PRO_5046815644" description="Integral membrane protein" evidence="1">
    <location>
        <begin position="24"/>
        <end position="123"/>
    </location>
</feature>
<evidence type="ECO:0000313" key="3">
    <source>
        <dbReference type="Proteomes" id="UP000623107"/>
    </source>
</evidence>
<evidence type="ECO:0000256" key="1">
    <source>
        <dbReference type="SAM" id="SignalP"/>
    </source>
</evidence>
<feature type="signal peptide" evidence="1">
    <location>
        <begin position="1"/>
        <end position="23"/>
    </location>
</feature>
<dbReference type="InterPro" id="IPR024572">
    <property type="entry name" value="RcnB"/>
</dbReference>
<evidence type="ECO:0008006" key="4">
    <source>
        <dbReference type="Google" id="ProtNLM"/>
    </source>
</evidence>
<dbReference type="Proteomes" id="UP000623107">
    <property type="component" value="Unassembled WGS sequence"/>
</dbReference>
<dbReference type="EMBL" id="JABCQG010000035">
    <property type="protein sequence ID" value="MBF0860355.1"/>
    <property type="molecule type" value="Genomic_DNA"/>
</dbReference>
<keyword evidence="1" id="KW-0732">Signal</keyword>